<organism evidence="3 4">
    <name type="scientific">Pseudaminobacter soli</name>
    <name type="common">ex Zhang et al. 2022</name>
    <dbReference type="NCBI Taxonomy" id="2831468"/>
    <lineage>
        <taxon>Bacteria</taxon>
        <taxon>Pseudomonadati</taxon>
        <taxon>Pseudomonadota</taxon>
        <taxon>Alphaproteobacteria</taxon>
        <taxon>Hyphomicrobiales</taxon>
        <taxon>Phyllobacteriaceae</taxon>
        <taxon>Pseudaminobacter</taxon>
    </lineage>
</organism>
<dbReference type="NCBIfam" id="TIGR02675">
    <property type="entry name" value="tape_meas_nterm"/>
    <property type="match status" value="1"/>
</dbReference>
<reference evidence="3" key="1">
    <citation type="submission" date="2021-04" db="EMBL/GenBank/DDBJ databases">
        <title>Pseudaminobacter soli sp. nov., isolated from paddy soil contaminated by heavy metals.</title>
        <authorList>
            <person name="Zhang K."/>
        </authorList>
    </citation>
    <scope>NUCLEOTIDE SEQUENCE</scope>
    <source>
        <strain evidence="3">19-2017</strain>
    </source>
</reference>
<evidence type="ECO:0000256" key="1">
    <source>
        <dbReference type="SAM" id="Coils"/>
    </source>
</evidence>
<proteinExistence type="predicted"/>
<accession>A0A942DY13</accession>
<feature type="coiled-coil region" evidence="1">
    <location>
        <begin position="9"/>
        <end position="47"/>
    </location>
</feature>
<sequence>MASDVERLIVSLEAKTKAFENSLNKANATAQKRLRDIERQFERTNKKAVLQAPRGSMMAGLGGVRGMVGGFAAAAGVHTVRQYADAWTEAGNKIAAASQVSGKQARSLRELNDIATATRTGITETTDLYAKLLRSTKDVAKSEEEVAQATEIVNKAFKAGGAAASEQAAGILQLSQGLGSGILQGDELRSVRENAPLLAQAIADEFKTTIAGLKELGANGELEVGRVFKAILKAKPKIDKAFAATTATIADGIDLLRNSAIEAIGRINTVTGASGKAGERLAQFANIIETVAGAIEGVAGSPTGKFLGFLTEMVSKLEPINRALDALQNVDKLGEGIAGFAGKIADAELNDIEDATRALTEFFKARRQGAKEGFISPEQLRRFDELEKKISSAGISAGEAKEEVRAIVALDEGTSPQIVELFDIMIDKLDLIAKRAKAAKSATLGIFDDERGAMLASRRKDEAYAGFIDERTADAKRTEIERQIDTRTDAILKAAEDVGVAITEAAARIQAEKELGIEGAVKSREGSISKYVDQVVSAESGGNANAKNPRSSATGLGQFIESTWLTLFRKHFPREAEGMSRSAILALRTDGVKSKALIEAYARENAAVLQQAGVSVNEVALHLAHFLGPGGAAAVLKAAPGTPVSQVLSAGAIKANPEVLGGGKTVDDVIGYGERRAGMKTTRTQTLDSRESFQENLDAYRQQLEFLKEETGLRQSLNPLVDDYGRGLTTLRAAQELLSMAQQEGTAAGNELSSTQQLLYGDLSKLSPEARAQAEAMRTLALASGEAEAASNQLSVAQDNLADRMAAASSFGKDILGGFIRDLREGKSASEALANAVGKIADRLLDLSLDILFDGFGGKAGSGILGSLFSSFFPFADGGIAKNGKPVPLKRFARGGVSKTAAIFGEAGAEAAVPLPDGRRIPVDLRIPQFPKVQRVAAAAAPAPNVDARTKVINAFDAGSFLSEALSSTEGEKVILNFVRARPAAFKAAMQG</sequence>
<dbReference type="RefSeq" id="WP_188255212.1">
    <property type="nucleotide sequence ID" value="NZ_JABVCF010000006.1"/>
</dbReference>
<keyword evidence="1" id="KW-0175">Coiled coil</keyword>
<protein>
    <submittedName>
        <fullName evidence="3">Tape measure protein</fullName>
    </submittedName>
</protein>
<dbReference type="EMBL" id="JAGWCR010000006">
    <property type="protein sequence ID" value="MBS3649666.1"/>
    <property type="molecule type" value="Genomic_DNA"/>
</dbReference>
<comment type="caution">
    <text evidence="3">The sequence shown here is derived from an EMBL/GenBank/DDBJ whole genome shotgun (WGS) entry which is preliminary data.</text>
</comment>
<dbReference type="AlphaFoldDB" id="A0A942DY13"/>
<gene>
    <name evidence="3" type="ORF">KEU06_13720</name>
</gene>
<evidence type="ECO:0000259" key="2">
    <source>
        <dbReference type="Pfam" id="PF20155"/>
    </source>
</evidence>
<evidence type="ECO:0000313" key="3">
    <source>
        <dbReference type="EMBL" id="MBS3649666.1"/>
    </source>
</evidence>
<dbReference type="Gene3D" id="1.10.530.10">
    <property type="match status" value="1"/>
</dbReference>
<keyword evidence="4" id="KW-1185">Reference proteome</keyword>
<dbReference type="Proteomes" id="UP000680348">
    <property type="component" value="Unassembled WGS sequence"/>
</dbReference>
<dbReference type="Pfam" id="PF20155">
    <property type="entry name" value="TMP_3"/>
    <property type="match status" value="1"/>
</dbReference>
<dbReference type="InterPro" id="IPR013491">
    <property type="entry name" value="Tape_meas_N"/>
</dbReference>
<name>A0A942DY13_9HYPH</name>
<evidence type="ECO:0000313" key="4">
    <source>
        <dbReference type="Proteomes" id="UP000680348"/>
    </source>
</evidence>
<feature type="domain" description="Tape measure protein N-terminal" evidence="2">
    <location>
        <begin position="80"/>
        <end position="268"/>
    </location>
</feature>